<feature type="compositionally biased region" description="Low complexity" evidence="1">
    <location>
        <begin position="82"/>
        <end position="91"/>
    </location>
</feature>
<name>A0AAV0XSH1_9HEMI</name>
<feature type="compositionally biased region" description="Basic residues" evidence="1">
    <location>
        <begin position="145"/>
        <end position="154"/>
    </location>
</feature>
<comment type="caution">
    <text evidence="2">The sequence shown here is derived from an EMBL/GenBank/DDBJ whole genome shotgun (WGS) entry which is preliminary data.</text>
</comment>
<proteinExistence type="predicted"/>
<evidence type="ECO:0000313" key="3">
    <source>
        <dbReference type="Proteomes" id="UP001160148"/>
    </source>
</evidence>
<keyword evidence="3" id="KW-1185">Reference proteome</keyword>
<feature type="compositionally biased region" description="Basic and acidic residues" evidence="1">
    <location>
        <begin position="129"/>
        <end position="143"/>
    </location>
</feature>
<protein>
    <submittedName>
        <fullName evidence="2">Uncharacterized protein</fullName>
    </submittedName>
</protein>
<gene>
    <name evidence="2" type="ORF">MEUPH1_LOCUS25142</name>
</gene>
<dbReference type="AlphaFoldDB" id="A0AAV0XSH1"/>
<evidence type="ECO:0000256" key="1">
    <source>
        <dbReference type="SAM" id="MobiDB-lite"/>
    </source>
</evidence>
<sequence>MRLGNRRAPSRCRLGAPKLPISVGFLSPLIIPEALSKGPPVRVPAAVIHSSVDERTPGGTGQTLLSPSILREGLDPAPPVRVPAAAVPSSVDETHRRGTGANRRLRAAARASAVNGSAFPADSPRGPRRGTDRPFTRRGDAFVRRPTHPRRKKR</sequence>
<feature type="region of interest" description="Disordered" evidence="1">
    <location>
        <begin position="52"/>
        <end position="154"/>
    </location>
</feature>
<reference evidence="2 3" key="1">
    <citation type="submission" date="2023-01" db="EMBL/GenBank/DDBJ databases">
        <authorList>
            <person name="Whitehead M."/>
        </authorList>
    </citation>
    <scope>NUCLEOTIDE SEQUENCE [LARGE SCALE GENOMIC DNA]</scope>
</reference>
<feature type="compositionally biased region" description="Low complexity" evidence="1">
    <location>
        <begin position="108"/>
        <end position="118"/>
    </location>
</feature>
<organism evidence="2 3">
    <name type="scientific">Macrosiphum euphorbiae</name>
    <name type="common">potato aphid</name>
    <dbReference type="NCBI Taxonomy" id="13131"/>
    <lineage>
        <taxon>Eukaryota</taxon>
        <taxon>Metazoa</taxon>
        <taxon>Ecdysozoa</taxon>
        <taxon>Arthropoda</taxon>
        <taxon>Hexapoda</taxon>
        <taxon>Insecta</taxon>
        <taxon>Pterygota</taxon>
        <taxon>Neoptera</taxon>
        <taxon>Paraneoptera</taxon>
        <taxon>Hemiptera</taxon>
        <taxon>Sternorrhyncha</taxon>
        <taxon>Aphidomorpha</taxon>
        <taxon>Aphidoidea</taxon>
        <taxon>Aphididae</taxon>
        <taxon>Macrosiphini</taxon>
        <taxon>Macrosiphum</taxon>
    </lineage>
</organism>
<dbReference type="EMBL" id="CARXXK010000760">
    <property type="protein sequence ID" value="CAI6371098.1"/>
    <property type="molecule type" value="Genomic_DNA"/>
</dbReference>
<dbReference type="Proteomes" id="UP001160148">
    <property type="component" value="Unassembled WGS sequence"/>
</dbReference>
<accession>A0AAV0XSH1</accession>
<evidence type="ECO:0000313" key="2">
    <source>
        <dbReference type="EMBL" id="CAI6371098.1"/>
    </source>
</evidence>